<keyword evidence="10" id="KW-1185">Reference proteome</keyword>
<evidence type="ECO:0008006" key="11">
    <source>
        <dbReference type="Google" id="ProtNLM"/>
    </source>
</evidence>
<keyword evidence="4 8" id="KW-0479">Metal-binding</keyword>
<gene>
    <name evidence="9" type="ORF">ALC62_13723</name>
</gene>
<dbReference type="OrthoDB" id="3945418at2759"/>
<comment type="similarity">
    <text evidence="2">Belongs to the cytochrome P450 family.</text>
</comment>
<dbReference type="PRINTS" id="PR00463">
    <property type="entry name" value="EP450I"/>
</dbReference>
<keyword evidence="7" id="KW-0503">Monooxygenase</keyword>
<dbReference type="PRINTS" id="PR00385">
    <property type="entry name" value="P450"/>
</dbReference>
<dbReference type="Proteomes" id="UP000078542">
    <property type="component" value="Unassembled WGS sequence"/>
</dbReference>
<organism evidence="9 10">
    <name type="scientific">Cyphomyrmex costatus</name>
    <dbReference type="NCBI Taxonomy" id="456900"/>
    <lineage>
        <taxon>Eukaryota</taxon>
        <taxon>Metazoa</taxon>
        <taxon>Ecdysozoa</taxon>
        <taxon>Arthropoda</taxon>
        <taxon>Hexapoda</taxon>
        <taxon>Insecta</taxon>
        <taxon>Pterygota</taxon>
        <taxon>Neoptera</taxon>
        <taxon>Endopterygota</taxon>
        <taxon>Hymenoptera</taxon>
        <taxon>Apocrita</taxon>
        <taxon>Aculeata</taxon>
        <taxon>Formicoidea</taxon>
        <taxon>Formicidae</taxon>
        <taxon>Myrmicinae</taxon>
        <taxon>Cyphomyrmex</taxon>
    </lineage>
</organism>
<dbReference type="SUPFAM" id="SSF48264">
    <property type="entry name" value="Cytochrome P450"/>
    <property type="match status" value="1"/>
</dbReference>
<reference evidence="9 10" key="1">
    <citation type="submission" date="2016-03" db="EMBL/GenBank/DDBJ databases">
        <title>Cyphomyrmex costatus WGS genome.</title>
        <authorList>
            <person name="Nygaard S."/>
            <person name="Hu H."/>
            <person name="Boomsma J."/>
            <person name="Zhang G."/>
        </authorList>
    </citation>
    <scope>NUCLEOTIDE SEQUENCE [LARGE SCALE GENOMIC DNA]</scope>
    <source>
        <strain evidence="9">MS0001</strain>
        <tissue evidence="9">Whole body</tissue>
    </source>
</reference>
<dbReference type="GO" id="GO:0005506">
    <property type="term" value="F:iron ion binding"/>
    <property type="evidence" value="ECO:0007669"/>
    <property type="project" value="InterPro"/>
</dbReference>
<sequence length="532" mass="61441">MNTTPRTLRRFARSTNFRNDFNASFIKRGTILGSDQRFLLLNNNDATPSWNASQGLVKSSVLSRTFAQYFGISTRKEPPEPRGLPLIGTTLSLMRSGGPQKLHEYVDNRHRELGPVFREQIGPVQGVFVNSPAEYRKILSDLAGNTPQHFLPEPWVLYNEMRAQNRGLLFMEGEEWWYYRKILNRIMLKSGSKVFYGPCQKAADNLTKEWKTYSQTDRTIPNLEHELYQWSIEVMLAAMIGSQWHVCEPRLRYDIEDIAMILHQIFTYTSSLSMLPAKLAMKLRLPVWNKFVKAADSVLEKVRKLVPEMIQLSDNDGILQMILNNDIRGDKAVRIICDFVIAAGDTTSITMQWVLLLLSNQPELQDRLFDEIKDLSLENLLQHQLLRHVWKETLRLYPVAPFITRILPVDSVIGGYFVPKGNLILLSLYSSGRDENNYVRPNEFWPERWLRTGEDSFKYQGVKDTRANVPFAVGVRNCIGQRLAETQLSLTLAQLIKNFKIECENRDKIKMILRMVSVPSESIRLKLTDRKI</sequence>
<dbReference type="PANTHER" id="PTHR24279:SF120">
    <property type="entry name" value="CYTOCHROME P450"/>
    <property type="match status" value="1"/>
</dbReference>
<evidence type="ECO:0000313" key="10">
    <source>
        <dbReference type="Proteomes" id="UP000078542"/>
    </source>
</evidence>
<dbReference type="InterPro" id="IPR001128">
    <property type="entry name" value="Cyt_P450"/>
</dbReference>
<dbReference type="GO" id="GO:0016705">
    <property type="term" value="F:oxidoreductase activity, acting on paired donors, with incorporation or reduction of molecular oxygen"/>
    <property type="evidence" value="ECO:0007669"/>
    <property type="project" value="InterPro"/>
</dbReference>
<evidence type="ECO:0000256" key="6">
    <source>
        <dbReference type="ARBA" id="ARBA00023004"/>
    </source>
</evidence>
<evidence type="ECO:0000256" key="7">
    <source>
        <dbReference type="ARBA" id="ARBA00023033"/>
    </source>
</evidence>
<dbReference type="AlphaFoldDB" id="A0A195C616"/>
<evidence type="ECO:0000256" key="1">
    <source>
        <dbReference type="ARBA" id="ARBA00001971"/>
    </source>
</evidence>
<dbReference type="GO" id="GO:0004497">
    <property type="term" value="F:monooxygenase activity"/>
    <property type="evidence" value="ECO:0007669"/>
    <property type="project" value="UniProtKB-KW"/>
</dbReference>
<dbReference type="CDD" id="cd11054">
    <property type="entry name" value="CYP24A1-like"/>
    <property type="match status" value="1"/>
</dbReference>
<dbReference type="STRING" id="456900.A0A195C616"/>
<dbReference type="InterPro" id="IPR050479">
    <property type="entry name" value="CYP11_CYP27_families"/>
</dbReference>
<name>A0A195C616_9HYME</name>
<evidence type="ECO:0000256" key="8">
    <source>
        <dbReference type="PIRSR" id="PIRSR602401-1"/>
    </source>
</evidence>
<protein>
    <recommendedName>
        <fullName evidence="11">Cytochrome P450 315a1, mitochondrial</fullName>
    </recommendedName>
</protein>
<comment type="cofactor">
    <cofactor evidence="1 8">
        <name>heme</name>
        <dbReference type="ChEBI" id="CHEBI:30413"/>
    </cofactor>
</comment>
<dbReference type="PANTHER" id="PTHR24279">
    <property type="entry name" value="CYTOCHROME P450"/>
    <property type="match status" value="1"/>
</dbReference>
<feature type="binding site" description="axial binding residue" evidence="8">
    <location>
        <position position="478"/>
    </location>
    <ligand>
        <name>heme</name>
        <dbReference type="ChEBI" id="CHEBI:30413"/>
    </ligand>
    <ligandPart>
        <name>Fe</name>
        <dbReference type="ChEBI" id="CHEBI:18248"/>
    </ligandPart>
</feature>
<dbReference type="GO" id="GO:0020037">
    <property type="term" value="F:heme binding"/>
    <property type="evidence" value="ECO:0007669"/>
    <property type="project" value="InterPro"/>
</dbReference>
<accession>A0A195C616</accession>
<keyword evidence="5" id="KW-0560">Oxidoreductase</keyword>
<dbReference type="EMBL" id="KQ978287">
    <property type="protein sequence ID" value="KYM95608.1"/>
    <property type="molecule type" value="Genomic_DNA"/>
</dbReference>
<evidence type="ECO:0000313" key="9">
    <source>
        <dbReference type="EMBL" id="KYM95608.1"/>
    </source>
</evidence>
<dbReference type="Gene3D" id="1.10.630.10">
    <property type="entry name" value="Cytochrome P450"/>
    <property type="match status" value="1"/>
</dbReference>
<dbReference type="InterPro" id="IPR036396">
    <property type="entry name" value="Cyt_P450_sf"/>
</dbReference>
<evidence type="ECO:0000256" key="2">
    <source>
        <dbReference type="ARBA" id="ARBA00010617"/>
    </source>
</evidence>
<evidence type="ECO:0000256" key="3">
    <source>
        <dbReference type="ARBA" id="ARBA00022617"/>
    </source>
</evidence>
<dbReference type="Pfam" id="PF00067">
    <property type="entry name" value="p450"/>
    <property type="match status" value="1"/>
</dbReference>
<dbReference type="KEGG" id="ccoa:108780156"/>
<keyword evidence="3 8" id="KW-0349">Heme</keyword>
<proteinExistence type="inferred from homology"/>
<keyword evidence="6 8" id="KW-0408">Iron</keyword>
<evidence type="ECO:0000256" key="4">
    <source>
        <dbReference type="ARBA" id="ARBA00022723"/>
    </source>
</evidence>
<dbReference type="InterPro" id="IPR002401">
    <property type="entry name" value="Cyt_P450_E_grp-I"/>
</dbReference>
<evidence type="ECO:0000256" key="5">
    <source>
        <dbReference type="ARBA" id="ARBA00023002"/>
    </source>
</evidence>